<keyword evidence="1" id="KW-0808">Transferase</keyword>
<dbReference type="InterPro" id="IPR019845">
    <property type="entry name" value="Squalene/phytoene_synthase_CS"/>
</dbReference>
<dbReference type="SFLD" id="SFLDG01212">
    <property type="entry name" value="Phytoene_synthase_like"/>
    <property type="match status" value="1"/>
</dbReference>
<dbReference type="OrthoDB" id="305023at2157"/>
<dbReference type="Proteomes" id="UP000060043">
    <property type="component" value="Chromosome"/>
</dbReference>
<dbReference type="PROSITE" id="PS01045">
    <property type="entry name" value="SQUALEN_PHYTOEN_SYN_2"/>
    <property type="match status" value="1"/>
</dbReference>
<dbReference type="RefSeq" id="WP_011278542.1">
    <property type="nucleotide sequence ID" value="NZ_BHWZ01000004.1"/>
</dbReference>
<dbReference type="InterPro" id="IPR033904">
    <property type="entry name" value="Trans_IPPS_HH"/>
</dbReference>
<name>A0A0U3FIN4_9CREN</name>
<dbReference type="InterPro" id="IPR008949">
    <property type="entry name" value="Isoprenoid_synthase_dom_sf"/>
</dbReference>
<evidence type="ECO:0000313" key="4">
    <source>
        <dbReference type="Proteomes" id="UP000060043"/>
    </source>
</evidence>
<dbReference type="Pfam" id="PF00494">
    <property type="entry name" value="SQS_PSY"/>
    <property type="match status" value="1"/>
</dbReference>
<dbReference type="STRING" id="1435377.SUSAZ_08245"/>
<dbReference type="SUPFAM" id="SSF48576">
    <property type="entry name" value="Terpenoid synthases"/>
    <property type="match status" value="1"/>
</dbReference>
<gene>
    <name evidence="2" type="ORF">ATY89_09460</name>
    <name evidence="3" type="ORF">ATZ20_00870</name>
</gene>
<dbReference type="GO" id="GO:0008299">
    <property type="term" value="P:isoprenoid biosynthetic process"/>
    <property type="evidence" value="ECO:0007669"/>
    <property type="project" value="UniProtKB-ARBA"/>
</dbReference>
<sequence>MVNLTLIFKRASVTYYNSSVFFPPQVRRDVTKLYAFVRVFDDLVDSIPQKAKEFYELRSKYYEQLDGKDSNDLVLKNFVDLMRRKNFDKEWVDAFLDAMESDLKKSVYYTIDELLEYIYGSAEVVGVMMAKILDLPEESYYYARMLGRAMQYINFIRDVEEDMALGRQYLPFQEMMEFKTSLLDSSPRFNEFIRFQISRYFEYQKTAEKGYSYIPFRYLIAIKTAADMYKWTAKKIWNNPQIIKQRKIKPKKRRVIAQGIYNALGVYFLRNFLSF</sequence>
<dbReference type="PANTHER" id="PTHR31480">
    <property type="entry name" value="BIFUNCTIONAL LYCOPENE CYCLASE/PHYTOENE SYNTHASE"/>
    <property type="match status" value="1"/>
</dbReference>
<dbReference type="CDD" id="cd00683">
    <property type="entry name" value="Trans_IPPS_HH"/>
    <property type="match status" value="1"/>
</dbReference>
<dbReference type="PaxDb" id="1435377-SUSAZ_08245"/>
<dbReference type="Proteomes" id="UP000065473">
    <property type="component" value="Chromosome"/>
</dbReference>
<dbReference type="AlphaFoldDB" id="A0A0U3FIN4"/>
<dbReference type="EMBL" id="CP013695">
    <property type="protein sequence ID" value="ALU30833.1"/>
    <property type="molecule type" value="Genomic_DNA"/>
</dbReference>
<dbReference type="InterPro" id="IPR002060">
    <property type="entry name" value="Squ/phyt_synthse"/>
</dbReference>
<dbReference type="InterPro" id="IPR044843">
    <property type="entry name" value="Trans_IPPS_bact-type"/>
</dbReference>
<organism evidence="2 5">
    <name type="scientific">Sulfolobus acidocaldarius</name>
    <dbReference type="NCBI Taxonomy" id="2285"/>
    <lineage>
        <taxon>Archaea</taxon>
        <taxon>Thermoproteota</taxon>
        <taxon>Thermoprotei</taxon>
        <taxon>Sulfolobales</taxon>
        <taxon>Sulfolobaceae</taxon>
        <taxon>Sulfolobus</taxon>
    </lineage>
</organism>
<accession>A0A0U3FIN4</accession>
<evidence type="ECO:0000256" key="1">
    <source>
        <dbReference type="ARBA" id="ARBA00022679"/>
    </source>
</evidence>
<dbReference type="SFLD" id="SFLDG01018">
    <property type="entry name" value="Squalene/Phytoene_Synthase_Lik"/>
    <property type="match status" value="1"/>
</dbReference>
<dbReference type="Gene3D" id="1.10.600.10">
    <property type="entry name" value="Farnesyl Diphosphate Synthase"/>
    <property type="match status" value="1"/>
</dbReference>
<evidence type="ECO:0000313" key="5">
    <source>
        <dbReference type="Proteomes" id="UP000065473"/>
    </source>
</evidence>
<reference evidence="4 5" key="1">
    <citation type="submission" date="2015-12" db="EMBL/GenBank/DDBJ databases">
        <title>A stable core within a dynamic pangenome in Sulfolobus acidocaldarius.</title>
        <authorList>
            <person name="Anderson R."/>
            <person name="Kouris A."/>
            <person name="Seward C."/>
            <person name="Campbell K."/>
            <person name="Whitaker R."/>
        </authorList>
    </citation>
    <scope>NUCLEOTIDE SEQUENCE [LARGE SCALE GENOMIC DNA]</scope>
    <source>
        <strain evidence="2 5">GG12-C01-09</strain>
        <strain evidence="3 4">NG05B_CO5_07</strain>
    </source>
</reference>
<proteinExistence type="predicted"/>
<dbReference type="GeneID" id="14552227"/>
<dbReference type="SFLD" id="SFLDS00005">
    <property type="entry name" value="Isoprenoid_Synthase_Type_I"/>
    <property type="match status" value="1"/>
</dbReference>
<dbReference type="EMBL" id="CP013694">
    <property type="protein sequence ID" value="ALU30139.1"/>
    <property type="molecule type" value="Genomic_DNA"/>
</dbReference>
<evidence type="ECO:0000313" key="2">
    <source>
        <dbReference type="EMBL" id="ALU30139.1"/>
    </source>
</evidence>
<protein>
    <submittedName>
        <fullName evidence="2">Phytoene synthase</fullName>
    </submittedName>
</protein>
<dbReference type="GO" id="GO:0004311">
    <property type="term" value="F:geranylgeranyl diphosphate synthase activity"/>
    <property type="evidence" value="ECO:0007669"/>
    <property type="project" value="InterPro"/>
</dbReference>
<evidence type="ECO:0000313" key="3">
    <source>
        <dbReference type="EMBL" id="ALU30833.1"/>
    </source>
</evidence>
<dbReference type="GO" id="GO:0051996">
    <property type="term" value="F:squalene synthase [NAD(P)H] activity"/>
    <property type="evidence" value="ECO:0007669"/>
    <property type="project" value="InterPro"/>
</dbReference>
<dbReference type="OMA" id="MQYINFI"/>